<dbReference type="GO" id="GO:0061138">
    <property type="term" value="P:morphogenesis of a branching epithelium"/>
    <property type="evidence" value="ECO:0007669"/>
    <property type="project" value="InterPro"/>
</dbReference>
<protein>
    <submittedName>
        <fullName evidence="1">Uncharacterized protein</fullName>
    </submittedName>
</protein>
<organism evidence="1 2">
    <name type="scientific">Eptatretus burgeri</name>
    <name type="common">Inshore hagfish</name>
    <dbReference type="NCBI Taxonomy" id="7764"/>
    <lineage>
        <taxon>Eukaryota</taxon>
        <taxon>Metazoa</taxon>
        <taxon>Chordata</taxon>
        <taxon>Craniata</taxon>
        <taxon>Vertebrata</taxon>
        <taxon>Cyclostomata</taxon>
        <taxon>Myxini</taxon>
        <taxon>Myxiniformes</taxon>
        <taxon>Myxinidae</taxon>
        <taxon>Eptatretinae</taxon>
        <taxon>Eptatretus</taxon>
    </lineage>
</organism>
<sequence>MARRSARRRDLDCTELLELISPLLNQVRQDHIVPPTHDAFASAVKRGLITRPATQAMVRDKSSPSCPWIQAESDSPQLRPRLYMPFVEETKAVLQERMAEHTDLVRLHLTHPSPVQNSLHICAPSVAPSQPEDPPSTPQCLALVDDVPVPSPMAICSMLRRQHEVQRSTTAIQACTLNPGRALRVVDLIQRQVLREHGLPDRVSELLQNPNKFYSGDVLITAELTVQPTKSTKLRSSFVASPPLPATSAEVAPLFPSTQEQAQENNPNFQSQCGPAPGSAGQFHSCPFYLPNTIENGDFVTLTGNDGASADTTPTQDYSNESIPDIAMAASSLDCILAGDKLSASSPRSNCCSGDAQLHTPKQNAFSLNMKPYFGEVLEERSGFISRSFQVKPSRSALYEAKDQLSRGLSHCETSPGSKRRTKEMCGPLPAVDILATSRTRLPESQTDLLLGHVLGPTDCVSSRPSIESSLEEIQTLLERSHIFGSTQVDGASIRMLEPSFKKSAL</sequence>
<dbReference type="Ensembl" id="ENSEBUT00000004128.1">
    <property type="protein sequence ID" value="ENSEBUP00000003740.1"/>
    <property type="gene ID" value="ENSEBUG00000002678.1"/>
</dbReference>
<dbReference type="AlphaFoldDB" id="A0A8C4NK62"/>
<proteinExistence type="predicted"/>
<dbReference type="PANTHER" id="PTHR16064">
    <property type="entry name" value="BTB POZ DOMAIN CONTAINING 7"/>
    <property type="match status" value="1"/>
</dbReference>
<dbReference type="Ensembl" id="ENSEBUT00000004111.1">
    <property type="protein sequence ID" value="ENSEBUP00000003725.1"/>
    <property type="gene ID" value="ENSEBUG00000002678.1"/>
</dbReference>
<evidence type="ECO:0000313" key="1">
    <source>
        <dbReference type="Ensembl" id="ENSEBUP00000003725.1"/>
    </source>
</evidence>
<keyword evidence="2" id="KW-1185">Reference proteome</keyword>
<dbReference type="PANTHER" id="PTHR16064:SF3">
    <property type="entry name" value="BTB_POZ DOMAIN-CONTAINING PROTEIN 7"/>
    <property type="match status" value="1"/>
</dbReference>
<evidence type="ECO:0000313" key="2">
    <source>
        <dbReference type="Proteomes" id="UP000694388"/>
    </source>
</evidence>
<reference evidence="1" key="1">
    <citation type="submission" date="2025-05" db="UniProtKB">
        <authorList>
            <consortium name="Ensembl"/>
        </authorList>
    </citation>
    <scope>IDENTIFICATION</scope>
</reference>
<dbReference type="InterPro" id="IPR042345">
    <property type="entry name" value="Btbd7"/>
</dbReference>
<name>A0A8C4NK62_EPTBU</name>
<dbReference type="Proteomes" id="UP000694388">
    <property type="component" value="Unplaced"/>
</dbReference>
<accession>A0A8C4NK62</accession>
<dbReference type="GeneTree" id="ENSGT00390000014092"/>